<keyword evidence="3" id="KW-1185">Reference proteome</keyword>
<dbReference type="Proteomes" id="UP000291078">
    <property type="component" value="Unassembled WGS sequence"/>
</dbReference>
<evidence type="ECO:0000313" key="2">
    <source>
        <dbReference type="EMBL" id="RZT39188.1"/>
    </source>
</evidence>
<dbReference type="Gene3D" id="3.55.50.30">
    <property type="match status" value="1"/>
</dbReference>
<evidence type="ECO:0000313" key="3">
    <source>
        <dbReference type="Proteomes" id="UP000291078"/>
    </source>
</evidence>
<dbReference type="EMBL" id="SGXM01000002">
    <property type="protein sequence ID" value="RZT39188.1"/>
    <property type="molecule type" value="Genomic_DNA"/>
</dbReference>
<name>A0A4Q7S101_9BURK</name>
<feature type="domain" description="FecR protein" evidence="1">
    <location>
        <begin position="72"/>
        <end position="160"/>
    </location>
</feature>
<dbReference type="GO" id="GO:0016989">
    <property type="term" value="F:sigma factor antagonist activity"/>
    <property type="evidence" value="ECO:0007669"/>
    <property type="project" value="TreeGrafter"/>
</dbReference>
<dbReference type="Pfam" id="PF04773">
    <property type="entry name" value="FecR"/>
    <property type="match status" value="1"/>
</dbReference>
<dbReference type="Gene3D" id="2.60.120.1440">
    <property type="match status" value="1"/>
</dbReference>
<protein>
    <submittedName>
        <fullName evidence="2">FecR family protein</fullName>
    </submittedName>
</protein>
<dbReference type="PANTHER" id="PTHR30273:SF2">
    <property type="entry name" value="PROTEIN FECR"/>
    <property type="match status" value="1"/>
</dbReference>
<accession>A0A4Q7S101</accession>
<dbReference type="AlphaFoldDB" id="A0A4Q7S101"/>
<comment type="caution">
    <text evidence="2">The sequence shown here is derived from an EMBL/GenBank/DDBJ whole genome shotgun (WGS) entry which is preliminary data.</text>
</comment>
<dbReference type="InterPro" id="IPR006860">
    <property type="entry name" value="FecR"/>
</dbReference>
<dbReference type="InterPro" id="IPR012373">
    <property type="entry name" value="Ferrdict_sens_TM"/>
</dbReference>
<sequence>MPEHHVPQDDALAPYQQELRERFPSVEAITAAAAARRRSGRRVRAGAAAALLLLASGIWLADPAYRTEHLQADAGAPRTAQLADGSEVTLDKGTGLTVQWRLRSRQLTLENGEAQFTVAHGFRSFVVTAGQTRVRDIGTVFDVRQWPQRTRVTVIEGAVEVEAGGRFRQLRASQQVDVGPDGRLPDAATTVDTERALAWQRDRFSFDGVTLADAVAEMQARSTAPIVIDDPRIAPLRLSGEFDREQVAAILQLLPGILPVTVRRTADGAVHLSAR</sequence>
<dbReference type="PIRSF" id="PIRSF018266">
    <property type="entry name" value="FecR"/>
    <property type="match status" value="1"/>
</dbReference>
<gene>
    <name evidence="2" type="ORF">EV147_2383</name>
</gene>
<organism evidence="2 3">
    <name type="scientific">Cupriavidus agavae</name>
    <dbReference type="NCBI Taxonomy" id="1001822"/>
    <lineage>
        <taxon>Bacteria</taxon>
        <taxon>Pseudomonadati</taxon>
        <taxon>Pseudomonadota</taxon>
        <taxon>Betaproteobacteria</taxon>
        <taxon>Burkholderiales</taxon>
        <taxon>Burkholderiaceae</taxon>
        <taxon>Cupriavidus</taxon>
    </lineage>
</organism>
<evidence type="ECO:0000259" key="1">
    <source>
        <dbReference type="Pfam" id="PF04773"/>
    </source>
</evidence>
<proteinExistence type="predicted"/>
<dbReference type="PANTHER" id="PTHR30273">
    <property type="entry name" value="PERIPLASMIC SIGNAL SENSOR AND SIGMA FACTOR ACTIVATOR FECR-RELATED"/>
    <property type="match status" value="1"/>
</dbReference>
<reference evidence="2 3" key="1">
    <citation type="journal article" date="2015" name="Stand. Genomic Sci.">
        <title>Genomic Encyclopedia of Bacterial and Archaeal Type Strains, Phase III: the genomes of soil and plant-associated and newly described type strains.</title>
        <authorList>
            <person name="Whitman W.B."/>
            <person name="Woyke T."/>
            <person name="Klenk H.P."/>
            <person name="Zhou Y."/>
            <person name="Lilburn T.G."/>
            <person name="Beck B.J."/>
            <person name="De Vos P."/>
            <person name="Vandamme P."/>
            <person name="Eisen J.A."/>
            <person name="Garrity G."/>
            <person name="Hugenholtz P."/>
            <person name="Kyrpides N.C."/>
        </authorList>
    </citation>
    <scope>NUCLEOTIDE SEQUENCE [LARGE SCALE GENOMIC DNA]</scope>
    <source>
        <strain evidence="2 3">ASC-9842</strain>
    </source>
</reference>